<evidence type="ECO:0008006" key="11">
    <source>
        <dbReference type="Google" id="ProtNLM"/>
    </source>
</evidence>
<organism evidence="5 7">
    <name type="scientific">Serratia marcescens</name>
    <dbReference type="NCBI Taxonomy" id="615"/>
    <lineage>
        <taxon>Bacteria</taxon>
        <taxon>Pseudomonadati</taxon>
        <taxon>Pseudomonadota</taxon>
        <taxon>Gammaproteobacteria</taxon>
        <taxon>Enterobacterales</taxon>
        <taxon>Yersiniaceae</taxon>
        <taxon>Serratia</taxon>
    </lineage>
</organism>
<reference evidence="6" key="6">
    <citation type="submission" date="2018-06" db="EMBL/GenBank/DDBJ databases">
        <authorList>
            <person name="Martins R.C."/>
            <person name="Perdigao-Neto L.V."/>
            <person name="Costa S.F."/>
            <person name="Levin A.S.S."/>
        </authorList>
    </citation>
    <scope>NUCLEOTIDE SEQUENCE</scope>
    <source>
        <strain evidence="6">1283</strain>
    </source>
</reference>
<reference evidence="3 8" key="3">
    <citation type="submission" date="2018-05" db="EMBL/GenBank/DDBJ databases">
        <title>Klebsiella quasipneumonaiae provides a window into carbapenemase gene transfer, plasmid rearrangements and nosocomial acquisition from the hospital environment.</title>
        <authorList>
            <person name="Mathers A.J."/>
            <person name="Vegesana K."/>
            <person name="Stoesser N."/>
            <person name="Crook D."/>
            <person name="Vaughan A."/>
            <person name="Barry K."/>
            <person name="Parikh H."/>
            <person name="Sebra R."/>
            <person name="Kotay S."/>
            <person name="Walker A.S."/>
            <person name="Sheppard A.E."/>
        </authorList>
    </citation>
    <scope>NUCLEOTIDE SEQUENCE [LARGE SCALE GENOMIC DNA]</scope>
    <source>
        <strain evidence="3 8">CAV1761</strain>
    </source>
</reference>
<evidence type="ECO:0000313" key="6">
    <source>
        <dbReference type="EMBL" id="PYA54615.1"/>
    </source>
</evidence>
<dbReference type="Proteomes" id="UP001275057">
    <property type="component" value="Unassembled WGS sequence"/>
</dbReference>
<evidence type="ECO:0000313" key="5">
    <source>
        <dbReference type="EMBL" id="OCO84679.1"/>
    </source>
</evidence>
<feature type="signal peptide" evidence="2">
    <location>
        <begin position="1"/>
        <end position="24"/>
    </location>
</feature>
<name>A0A0G3SYB1_SERMA</name>
<evidence type="ECO:0000313" key="4">
    <source>
        <dbReference type="EMBL" id="MDX7081310.1"/>
    </source>
</evidence>
<evidence type="ECO:0000256" key="1">
    <source>
        <dbReference type="SAM" id="MobiDB-lite"/>
    </source>
</evidence>
<proteinExistence type="predicted"/>
<dbReference type="EMBL" id="JAXABG010000001">
    <property type="protein sequence ID" value="MDX7081310.1"/>
    <property type="molecule type" value="Genomic_DNA"/>
</dbReference>
<feature type="region of interest" description="Disordered" evidence="1">
    <location>
        <begin position="26"/>
        <end position="53"/>
    </location>
</feature>
<dbReference type="Proteomes" id="UP000050489">
    <property type="component" value="Unassembled WGS sequence"/>
</dbReference>
<feature type="chain" id="PRO_5044542579" description="Lipoprotein" evidence="2">
    <location>
        <begin position="25"/>
        <end position="134"/>
    </location>
</feature>
<keyword evidence="2" id="KW-0732">Signal</keyword>
<sequence length="134" mass="15039">MTRTAHCLSAALLLTLALSGCQTAKRPVSTLSQPPSAEEIAEQDKRQREAERMQQCQRELDAMRGMDNEKYQKFKREFDTLMGGAAQYAGVRQRVNTGTQETVDALYRYRTSRLCADISSAMMTGLAERGERAQ</sequence>
<feature type="compositionally biased region" description="Basic and acidic residues" evidence="1">
    <location>
        <begin position="42"/>
        <end position="53"/>
    </location>
</feature>
<dbReference type="EMBL" id="LJEX02000095">
    <property type="protein sequence ID" value="OCO84679.1"/>
    <property type="molecule type" value="Genomic_DNA"/>
</dbReference>
<dbReference type="EMBL" id="CP029449">
    <property type="protein sequence ID" value="AWL70940.1"/>
    <property type="molecule type" value="Genomic_DNA"/>
</dbReference>
<evidence type="ECO:0000313" key="9">
    <source>
        <dbReference type="Proteomes" id="UP000247823"/>
    </source>
</evidence>
<reference evidence="4 10" key="7">
    <citation type="submission" date="2023-11" db="EMBL/GenBank/DDBJ databases">
        <title>Detection of rare carbapenemases in Enterobacterales - comparison of two colorimetric and two CIM-based carbapenemase assays.</title>
        <authorList>
            <person name="Schaffarczyk L."/>
            <person name="Noster J."/>
            <person name="Stelzer Y."/>
            <person name="Sattler J."/>
            <person name="Gatermann S."/>
            <person name="Hamprecht A."/>
        </authorList>
    </citation>
    <scope>NUCLEOTIDE SEQUENCE [LARGE SCALE GENOMIC DNA]</scope>
    <source>
        <strain evidence="4 10">CIM-Carb-136</strain>
    </source>
</reference>
<dbReference type="Proteomes" id="UP000247823">
    <property type="component" value="Unassembled WGS sequence"/>
</dbReference>
<evidence type="ECO:0000313" key="3">
    <source>
        <dbReference type="EMBL" id="AWL70940.1"/>
    </source>
</evidence>
<dbReference type="Proteomes" id="UP000245399">
    <property type="component" value="Chromosome"/>
</dbReference>
<reference evidence="5" key="2">
    <citation type="journal article" date="2017" name="PLoS ONE">
        <title>Genomic and phenotypic characterisation of fluoroquinolone resistance mechanisms in Enterobacteriaceae in Durban, South Africa.</title>
        <authorList>
            <person name="Osei Sekyere J."/>
            <person name="Amoako D.G."/>
        </authorList>
    </citation>
    <scope>NUCLEOTIDE SEQUENCE</scope>
    <source>
        <strain evidence="5">945174350</strain>
    </source>
</reference>
<dbReference type="PROSITE" id="PS51257">
    <property type="entry name" value="PROKAR_LIPOPROTEIN"/>
    <property type="match status" value="1"/>
</dbReference>
<accession>A0A0G3SYB1</accession>
<dbReference type="RefSeq" id="WP_047730530.1">
    <property type="nucleotide sequence ID" value="NZ_CADDTT010000056.1"/>
</dbReference>
<reference evidence="7" key="1">
    <citation type="submission" date="2016-04" db="EMBL/GenBank/DDBJ databases">
        <authorList>
            <person name="Osei Sekyere J."/>
            <person name="Sivertsen A."/>
            <person name="Pedersen A.T."/>
            <person name="Sundsfjord A."/>
        </authorList>
    </citation>
    <scope>NUCLEOTIDE SEQUENCE [LARGE SCALE GENOMIC DNA]</scope>
    <source>
        <strain evidence="7">945174350</strain>
    </source>
</reference>
<reference evidence="9" key="4">
    <citation type="submission" date="2018-06" db="EMBL/GenBank/DDBJ databases">
        <title>Serratia marcescens genome sequencing and assembly.</title>
        <authorList>
            <person name="Martins R.C."/>
            <person name="Perdigao-Neto L.V."/>
            <person name="Costa S.F."/>
            <person name="Levin A.S.S."/>
        </authorList>
    </citation>
    <scope>NUCLEOTIDE SEQUENCE [LARGE SCALE GENOMIC DNA]</scope>
    <source>
        <strain evidence="9">1283</strain>
    </source>
</reference>
<evidence type="ECO:0000313" key="8">
    <source>
        <dbReference type="Proteomes" id="UP000245399"/>
    </source>
</evidence>
<dbReference type="AlphaFoldDB" id="A0A0G3SYB1"/>
<evidence type="ECO:0000256" key="2">
    <source>
        <dbReference type="SAM" id="SignalP"/>
    </source>
</evidence>
<keyword evidence="9" id="KW-1185">Reference proteome</keyword>
<reference evidence="6 9" key="5">
    <citation type="submission" date="2018-06" db="EMBL/GenBank/DDBJ databases">
        <title>Serratia marcescens genome sequencing and assembly.</title>
        <authorList>
            <person name="Martins R.C.R."/>
            <person name="Perdigao-Neto L.V."/>
            <person name="Costa S.F."/>
            <person name="Levin A.S.S."/>
        </authorList>
    </citation>
    <scope>NUCLEOTIDE SEQUENCE [LARGE SCALE GENOMIC DNA]</scope>
    <source>
        <strain evidence="6 9">1283</strain>
    </source>
</reference>
<evidence type="ECO:0000313" key="7">
    <source>
        <dbReference type="Proteomes" id="UP000050489"/>
    </source>
</evidence>
<protein>
    <recommendedName>
        <fullName evidence="11">Lipoprotein</fullName>
    </recommendedName>
</protein>
<dbReference type="EMBL" id="QJQB01000626">
    <property type="protein sequence ID" value="PYA54615.1"/>
    <property type="molecule type" value="Genomic_DNA"/>
</dbReference>
<gene>
    <name evidence="5" type="ORF">AN695_0216075</name>
    <name evidence="3" type="ORF">DKC05_26460</name>
    <name evidence="6" type="ORF">DMW51_27800</name>
    <name evidence="4" type="ORF">SJ435_02800</name>
</gene>
<evidence type="ECO:0000313" key="10">
    <source>
        <dbReference type="Proteomes" id="UP001275057"/>
    </source>
</evidence>